<accession>A0A132UBI1</accession>
<protein>
    <recommendedName>
        <fullName evidence="3">DUF2255 domain-containing protein</fullName>
    </recommendedName>
</protein>
<dbReference type="RefSeq" id="WP_060819305.1">
    <property type="nucleotide sequence ID" value="NZ_LIRB01000088.1"/>
</dbReference>
<evidence type="ECO:0008006" key="3">
    <source>
        <dbReference type="Google" id="ProtNLM"/>
    </source>
</evidence>
<dbReference type="InterPro" id="IPR016888">
    <property type="entry name" value="UCP028498"/>
</dbReference>
<dbReference type="PATRIC" id="fig|483937.3.peg.5982"/>
<reference evidence="1 2" key="1">
    <citation type="submission" date="2015-08" db="EMBL/GenBank/DDBJ databases">
        <title>Genomes of Paenibacillus riograndensis.</title>
        <authorList>
            <person name="Sant'Anna F.H."/>
            <person name="Souza R."/>
            <person name="Ambrosini A."/>
            <person name="Bach E."/>
            <person name="Fernandes G."/>
            <person name="Balsanelli E."/>
            <person name="Baura V.A."/>
            <person name="Pedrosa F.O."/>
            <person name="Souza E.M."/>
            <person name="Passaglia L."/>
        </authorList>
    </citation>
    <scope>NUCLEOTIDE SEQUENCE [LARGE SCALE GENOMIC DNA]</scope>
    <source>
        <strain evidence="1 2">CAS34</strain>
    </source>
</reference>
<dbReference type="Proteomes" id="UP000070475">
    <property type="component" value="Unassembled WGS sequence"/>
</dbReference>
<dbReference type="PIRSF" id="PIRSF028498">
    <property type="entry name" value="UCP028498"/>
    <property type="match status" value="1"/>
</dbReference>
<gene>
    <name evidence="1" type="ORF">AMQ84_01970</name>
</gene>
<dbReference type="AlphaFoldDB" id="A0A132UBI1"/>
<evidence type="ECO:0000313" key="2">
    <source>
        <dbReference type="Proteomes" id="UP000070475"/>
    </source>
</evidence>
<evidence type="ECO:0000313" key="1">
    <source>
        <dbReference type="EMBL" id="KWX80892.1"/>
    </source>
</evidence>
<keyword evidence="2" id="KW-1185">Reference proteome</keyword>
<sequence length="127" mass="14573">MGTWSNEELRKIRDADDLHISPFREDGVTYGTPTWIWSVVVESSIYMRAYYGQNSRWYQAAFRQKAGRITVAGMAFEVSFEPIEGQTSDVIDNAYRTKYKGSPYLDAMISTRARSATVKVLPRMTRT</sequence>
<dbReference type="Pfam" id="PF10012">
    <property type="entry name" value="DUF2255"/>
    <property type="match status" value="1"/>
</dbReference>
<comment type="caution">
    <text evidence="1">The sequence shown here is derived from an EMBL/GenBank/DDBJ whole genome shotgun (WGS) entry which is preliminary data.</text>
</comment>
<dbReference type="EMBL" id="LIRB01000088">
    <property type="protein sequence ID" value="KWX80892.1"/>
    <property type="molecule type" value="Genomic_DNA"/>
</dbReference>
<organism evidence="1 2">
    <name type="scientific">Paenibacillus riograndensis</name>
    <dbReference type="NCBI Taxonomy" id="483937"/>
    <lineage>
        <taxon>Bacteria</taxon>
        <taxon>Bacillati</taxon>
        <taxon>Bacillota</taxon>
        <taxon>Bacilli</taxon>
        <taxon>Bacillales</taxon>
        <taxon>Paenibacillaceae</taxon>
        <taxon>Paenibacillus</taxon>
        <taxon>Paenibacillus sonchi group</taxon>
    </lineage>
</organism>
<proteinExistence type="predicted"/>
<dbReference type="OrthoDB" id="162563at2"/>
<name>A0A132UBI1_9BACL</name>